<keyword evidence="2" id="KW-1185">Reference proteome</keyword>
<sequence>MGAEGPKQICLRVNDFTEVERHTAYNQKTGRDVTLDLDTNFLKAVRDLKLKGGESVAWLKFHVSTSFDPTKFFIIKGIDVQHFHTVRDLFTATAKAVNIEAAELTDFVPGFKNGHAGFRYPESVLRCALILCILELDEEGDVEKYGLIKDGSLEDYARWAVCDGHGSPARGPLTIEAYAKQFLKNCKERFRRSSVGAKPSVGGS</sequence>
<proteinExistence type="predicted"/>
<gene>
    <name evidence="1" type="ORF">SPIL2461_LOCUS6908</name>
</gene>
<dbReference type="AlphaFoldDB" id="A0A812NVJ1"/>
<evidence type="ECO:0000313" key="1">
    <source>
        <dbReference type="EMBL" id="CAE7305640.1"/>
    </source>
</evidence>
<organism evidence="1 2">
    <name type="scientific">Symbiodinium pilosum</name>
    <name type="common">Dinoflagellate</name>
    <dbReference type="NCBI Taxonomy" id="2952"/>
    <lineage>
        <taxon>Eukaryota</taxon>
        <taxon>Sar</taxon>
        <taxon>Alveolata</taxon>
        <taxon>Dinophyceae</taxon>
        <taxon>Suessiales</taxon>
        <taxon>Symbiodiniaceae</taxon>
        <taxon>Symbiodinium</taxon>
    </lineage>
</organism>
<name>A0A812NVJ1_SYMPI</name>
<dbReference type="OrthoDB" id="10307103at2759"/>
<accession>A0A812NVJ1</accession>
<dbReference type="EMBL" id="CAJNIZ010010757">
    <property type="protein sequence ID" value="CAE7305640.1"/>
    <property type="molecule type" value="Genomic_DNA"/>
</dbReference>
<evidence type="ECO:0000313" key="2">
    <source>
        <dbReference type="Proteomes" id="UP000649617"/>
    </source>
</evidence>
<comment type="caution">
    <text evidence="1">The sequence shown here is derived from an EMBL/GenBank/DDBJ whole genome shotgun (WGS) entry which is preliminary data.</text>
</comment>
<dbReference type="Proteomes" id="UP000649617">
    <property type="component" value="Unassembled WGS sequence"/>
</dbReference>
<protein>
    <submittedName>
        <fullName evidence="1">Uncharacterized protein</fullName>
    </submittedName>
</protein>
<reference evidence="1" key="1">
    <citation type="submission" date="2021-02" db="EMBL/GenBank/DDBJ databases">
        <authorList>
            <person name="Dougan E. K."/>
            <person name="Rhodes N."/>
            <person name="Thang M."/>
            <person name="Chan C."/>
        </authorList>
    </citation>
    <scope>NUCLEOTIDE SEQUENCE</scope>
</reference>